<feature type="transmembrane region" description="Helical" evidence="7">
    <location>
        <begin position="193"/>
        <end position="213"/>
    </location>
</feature>
<dbReference type="Gene3D" id="1.20.1250.20">
    <property type="entry name" value="MFS general substrate transporter like domains"/>
    <property type="match status" value="1"/>
</dbReference>
<reference evidence="10" key="1">
    <citation type="submission" date="2016-10" db="EMBL/GenBank/DDBJ databases">
        <authorList>
            <person name="Varghese N."/>
            <person name="Submissions S."/>
        </authorList>
    </citation>
    <scope>NUCLEOTIDE SEQUENCE [LARGE SCALE GENOMIC DNA]</scope>
    <source>
        <strain evidence="10">KPR-1</strain>
    </source>
</reference>
<dbReference type="PRINTS" id="PR01036">
    <property type="entry name" value="TCRTETB"/>
</dbReference>
<comment type="subcellular location">
    <subcellularLocation>
        <location evidence="1">Cell membrane</location>
        <topology evidence="1">Multi-pass membrane protein</topology>
    </subcellularLocation>
</comment>
<feature type="transmembrane region" description="Helical" evidence="7">
    <location>
        <begin position="130"/>
        <end position="155"/>
    </location>
</feature>
<dbReference type="PANTHER" id="PTHR42718:SF46">
    <property type="entry name" value="BLR6921 PROTEIN"/>
    <property type="match status" value="1"/>
</dbReference>
<dbReference type="GO" id="GO:0005886">
    <property type="term" value="C:plasma membrane"/>
    <property type="evidence" value="ECO:0007669"/>
    <property type="project" value="UniProtKB-SubCell"/>
</dbReference>
<name>A0A1H3Y1B7_9ACTO</name>
<dbReference type="InterPro" id="IPR020846">
    <property type="entry name" value="MFS_dom"/>
</dbReference>
<keyword evidence="4 7" id="KW-0812">Transmembrane</keyword>
<evidence type="ECO:0000256" key="1">
    <source>
        <dbReference type="ARBA" id="ARBA00004651"/>
    </source>
</evidence>
<feature type="transmembrane region" description="Helical" evidence="7">
    <location>
        <begin position="271"/>
        <end position="296"/>
    </location>
</feature>
<organism evidence="9 10">
    <name type="scientific">Bowdeniella nasicola</name>
    <dbReference type="NCBI Taxonomy" id="208480"/>
    <lineage>
        <taxon>Bacteria</taxon>
        <taxon>Bacillati</taxon>
        <taxon>Actinomycetota</taxon>
        <taxon>Actinomycetes</taxon>
        <taxon>Actinomycetales</taxon>
        <taxon>Actinomycetaceae</taxon>
        <taxon>Bowdeniella</taxon>
    </lineage>
</organism>
<feature type="domain" description="Major facilitator superfamily (MFS) profile" evidence="8">
    <location>
        <begin position="7"/>
        <end position="505"/>
    </location>
</feature>
<feature type="transmembrane region" description="Helical" evidence="7">
    <location>
        <begin position="73"/>
        <end position="91"/>
    </location>
</feature>
<evidence type="ECO:0000259" key="8">
    <source>
        <dbReference type="PROSITE" id="PS50850"/>
    </source>
</evidence>
<dbReference type="OrthoDB" id="7375466at2"/>
<dbReference type="Pfam" id="PF07690">
    <property type="entry name" value="MFS_1"/>
    <property type="match status" value="1"/>
</dbReference>
<feature type="transmembrane region" description="Helical" evidence="7">
    <location>
        <begin position="308"/>
        <end position="329"/>
    </location>
</feature>
<dbReference type="Proteomes" id="UP000199288">
    <property type="component" value="Unassembled WGS sequence"/>
</dbReference>
<dbReference type="Gene3D" id="1.20.1720.10">
    <property type="entry name" value="Multidrug resistance protein D"/>
    <property type="match status" value="1"/>
</dbReference>
<proteinExistence type="predicted"/>
<evidence type="ECO:0000256" key="6">
    <source>
        <dbReference type="ARBA" id="ARBA00023136"/>
    </source>
</evidence>
<feature type="transmembrane region" description="Helical" evidence="7">
    <location>
        <begin position="402"/>
        <end position="422"/>
    </location>
</feature>
<evidence type="ECO:0000256" key="3">
    <source>
        <dbReference type="ARBA" id="ARBA00022475"/>
    </source>
</evidence>
<dbReference type="EMBL" id="FNQV01000004">
    <property type="protein sequence ID" value="SEA04654.1"/>
    <property type="molecule type" value="Genomic_DNA"/>
</dbReference>
<accession>A0A1H3Y1B7</accession>
<dbReference type="CDD" id="cd17321">
    <property type="entry name" value="MFS_MMR_MDR_like"/>
    <property type="match status" value="1"/>
</dbReference>
<protein>
    <submittedName>
        <fullName evidence="9">Drug resistance transporter, EmrB/QacA subfamily</fullName>
    </submittedName>
</protein>
<keyword evidence="2" id="KW-0813">Transport</keyword>
<dbReference type="SUPFAM" id="SSF103473">
    <property type="entry name" value="MFS general substrate transporter"/>
    <property type="match status" value="1"/>
</dbReference>
<dbReference type="AlphaFoldDB" id="A0A1H3Y1B7"/>
<dbReference type="RefSeq" id="WP_092562481.1">
    <property type="nucleotide sequence ID" value="NZ_FNQV01000004.1"/>
</dbReference>
<evidence type="ECO:0000256" key="2">
    <source>
        <dbReference type="ARBA" id="ARBA00022448"/>
    </source>
</evidence>
<feature type="transmembrane region" description="Helical" evidence="7">
    <location>
        <begin position="43"/>
        <end position="61"/>
    </location>
</feature>
<evidence type="ECO:0000256" key="5">
    <source>
        <dbReference type="ARBA" id="ARBA00022989"/>
    </source>
</evidence>
<feature type="transmembrane region" description="Helical" evidence="7">
    <location>
        <begin position="161"/>
        <end position="181"/>
    </location>
</feature>
<dbReference type="InterPro" id="IPR036259">
    <property type="entry name" value="MFS_trans_sf"/>
</dbReference>
<dbReference type="InterPro" id="IPR011701">
    <property type="entry name" value="MFS"/>
</dbReference>
<keyword evidence="5 7" id="KW-1133">Transmembrane helix</keyword>
<evidence type="ECO:0000256" key="4">
    <source>
        <dbReference type="ARBA" id="ARBA00022692"/>
    </source>
</evidence>
<dbReference type="PANTHER" id="PTHR42718">
    <property type="entry name" value="MAJOR FACILITATOR SUPERFAMILY MULTIDRUG TRANSPORTER MFSC"/>
    <property type="match status" value="1"/>
</dbReference>
<evidence type="ECO:0000313" key="10">
    <source>
        <dbReference type="Proteomes" id="UP000199288"/>
    </source>
</evidence>
<feature type="transmembrane region" description="Helical" evidence="7">
    <location>
        <begin position="481"/>
        <end position="502"/>
    </location>
</feature>
<evidence type="ECO:0000313" key="9">
    <source>
        <dbReference type="EMBL" id="SEA04654.1"/>
    </source>
</evidence>
<evidence type="ECO:0000256" key="7">
    <source>
        <dbReference type="SAM" id="Phobius"/>
    </source>
</evidence>
<keyword evidence="6 7" id="KW-0472">Membrane</keyword>
<feature type="transmembrane region" description="Helical" evidence="7">
    <location>
        <begin position="361"/>
        <end position="381"/>
    </location>
</feature>
<keyword evidence="3" id="KW-1003">Cell membrane</keyword>
<feature type="transmembrane region" description="Helical" evidence="7">
    <location>
        <begin position="233"/>
        <end position="250"/>
    </location>
</feature>
<dbReference type="GO" id="GO:0022857">
    <property type="term" value="F:transmembrane transporter activity"/>
    <property type="evidence" value="ECO:0007669"/>
    <property type="project" value="InterPro"/>
</dbReference>
<feature type="transmembrane region" description="Helical" evidence="7">
    <location>
        <begin position="103"/>
        <end position="123"/>
    </location>
</feature>
<sequence>MDKRWWALAAIALGVALVIMDATIANVALPVVIRDLALTSSDAQWVNAIYSLVFASLIITAGRAGDVFGRRTMAAVGLAIFMAASLAAGSANGPGFLIAARTIQGIGAACVLPATLSSINAMFRGKDRSIAFAVYGSMIGGMAAVGPLVGGWLATEVTWRWAFWLNIPFGLLALAGLLAFAPNTRDERSQASFDVLGVILASLAMGAIVFALIEASSFGWWRGADGALSPITPTLIAGLVLLAVFVVVEYRRDRAGKPVLVHLALFRVRTFSLGVSTAFLVSLGEFGLLFVLPLLLQGALGYDTLGTGWLMMALAAGTFVASGLVPHLVKSWGKTAVIRVGLIIEAAAVGALALATPASALVMAIALFSYGVGVGLANAQLTDTTMQDVPVEKSGMASGLQTTIRQLGSAMGIAVLGGLMIGQLTTHTEQRLTDAGVPPAQVEQVSTAVHDSVGAAIPAISQRSPEAGKAAADSLIDAARLTVGIGAGILLIGVAASFALPASRREDEAART</sequence>
<dbReference type="PROSITE" id="PS50850">
    <property type="entry name" value="MFS"/>
    <property type="match status" value="1"/>
</dbReference>
<gene>
    <name evidence="9" type="ORF">SAMN02910418_00806</name>
</gene>
<feature type="transmembrane region" description="Helical" evidence="7">
    <location>
        <begin position="336"/>
        <end position="355"/>
    </location>
</feature>
<keyword evidence="10" id="KW-1185">Reference proteome</keyword>